<accession>A0ABP1FKG5</accession>
<evidence type="ECO:0000256" key="2">
    <source>
        <dbReference type="ARBA" id="ARBA00022730"/>
    </source>
</evidence>
<sequence length="140" mass="15646">MGRIEGQLSIPRKPVFAVIELGATQYKVSPGDLVVTEKLRYVDVNQQIKISRVLMLGSRYESVIGRPLVPGAYVTAAIEEQFQDAKVLIFKKRRRKNSRRLTGHRQDLTSVRIIDIAGIEAEPTLKLSDTTTVQQEAKAA</sequence>
<protein>
    <recommendedName>
        <fullName evidence="6">Large ribosomal subunit protein bL21m</fullName>
    </recommendedName>
</protein>
<dbReference type="InterPro" id="IPR028909">
    <property type="entry name" value="bL21-like"/>
</dbReference>
<dbReference type="PANTHER" id="PTHR21349:SF0">
    <property type="entry name" value="LARGE RIBOSOMAL SUBUNIT PROTEIN BL21M"/>
    <property type="match status" value="1"/>
</dbReference>
<dbReference type="InterPro" id="IPR001787">
    <property type="entry name" value="Ribosomal_bL21"/>
</dbReference>
<proteinExistence type="inferred from homology"/>
<evidence type="ECO:0000256" key="5">
    <source>
        <dbReference type="ARBA" id="ARBA00023274"/>
    </source>
</evidence>
<dbReference type="InterPro" id="IPR018258">
    <property type="entry name" value="Ribosomal_bL21_CS"/>
</dbReference>
<dbReference type="Pfam" id="PF00829">
    <property type="entry name" value="Ribosomal_L21p"/>
    <property type="match status" value="1"/>
</dbReference>
<dbReference type="EMBL" id="CAXHTA020000002">
    <property type="protein sequence ID" value="CAL5219019.1"/>
    <property type="molecule type" value="Genomic_DNA"/>
</dbReference>
<dbReference type="NCBIfam" id="TIGR00061">
    <property type="entry name" value="L21"/>
    <property type="match status" value="1"/>
</dbReference>
<organism evidence="7 8">
    <name type="scientific">Coccomyxa viridis</name>
    <dbReference type="NCBI Taxonomy" id="1274662"/>
    <lineage>
        <taxon>Eukaryota</taxon>
        <taxon>Viridiplantae</taxon>
        <taxon>Chlorophyta</taxon>
        <taxon>core chlorophytes</taxon>
        <taxon>Trebouxiophyceae</taxon>
        <taxon>Trebouxiophyceae incertae sedis</taxon>
        <taxon>Coccomyxaceae</taxon>
        <taxon>Coccomyxa</taxon>
    </lineage>
</organism>
<evidence type="ECO:0000313" key="7">
    <source>
        <dbReference type="EMBL" id="CAL5219019.1"/>
    </source>
</evidence>
<name>A0ABP1FKG5_9CHLO</name>
<keyword evidence="8" id="KW-1185">Reference proteome</keyword>
<dbReference type="SUPFAM" id="SSF141091">
    <property type="entry name" value="L21p-like"/>
    <property type="match status" value="1"/>
</dbReference>
<keyword evidence="2" id="KW-0699">rRNA-binding</keyword>
<dbReference type="InterPro" id="IPR036164">
    <property type="entry name" value="bL21-like_sf"/>
</dbReference>
<evidence type="ECO:0000256" key="3">
    <source>
        <dbReference type="ARBA" id="ARBA00022884"/>
    </source>
</evidence>
<keyword evidence="5" id="KW-0687">Ribonucleoprotein</keyword>
<evidence type="ECO:0000313" key="8">
    <source>
        <dbReference type="Proteomes" id="UP001497392"/>
    </source>
</evidence>
<dbReference type="HAMAP" id="MF_01363">
    <property type="entry name" value="Ribosomal_bL21"/>
    <property type="match status" value="1"/>
</dbReference>
<comment type="similarity">
    <text evidence="1">Belongs to the bacterial ribosomal protein bL21 family.</text>
</comment>
<keyword evidence="3" id="KW-0694">RNA-binding</keyword>
<evidence type="ECO:0000256" key="4">
    <source>
        <dbReference type="ARBA" id="ARBA00022980"/>
    </source>
</evidence>
<dbReference type="PANTHER" id="PTHR21349">
    <property type="entry name" value="50S RIBOSOMAL PROTEIN L21"/>
    <property type="match status" value="1"/>
</dbReference>
<dbReference type="Proteomes" id="UP001497392">
    <property type="component" value="Unassembled WGS sequence"/>
</dbReference>
<comment type="caution">
    <text evidence="7">The sequence shown here is derived from an EMBL/GenBank/DDBJ whole genome shotgun (WGS) entry which is preliminary data.</text>
</comment>
<keyword evidence="4" id="KW-0689">Ribosomal protein</keyword>
<reference evidence="7 8" key="1">
    <citation type="submission" date="2024-06" db="EMBL/GenBank/DDBJ databases">
        <authorList>
            <person name="Kraege A."/>
            <person name="Thomma B."/>
        </authorList>
    </citation>
    <scope>NUCLEOTIDE SEQUENCE [LARGE SCALE GENOMIC DNA]</scope>
</reference>
<evidence type="ECO:0000256" key="1">
    <source>
        <dbReference type="ARBA" id="ARBA00008563"/>
    </source>
</evidence>
<gene>
    <name evidence="7" type="primary">g776</name>
    <name evidence="7" type="ORF">VP750_LOCUS678</name>
</gene>
<dbReference type="PROSITE" id="PS01169">
    <property type="entry name" value="RIBOSOMAL_L21"/>
    <property type="match status" value="1"/>
</dbReference>
<evidence type="ECO:0000256" key="6">
    <source>
        <dbReference type="ARBA" id="ARBA00044129"/>
    </source>
</evidence>